<keyword evidence="13" id="KW-0675">Receptor</keyword>
<dbReference type="Gene3D" id="2.40.170.20">
    <property type="entry name" value="TonB-dependent receptor, beta-barrel domain"/>
    <property type="match status" value="1"/>
</dbReference>
<comment type="subcellular location">
    <subcellularLocation>
        <location evidence="1 8">Cell outer membrane</location>
        <topology evidence="1 8">Multi-pass membrane protein</topology>
    </subcellularLocation>
</comment>
<evidence type="ECO:0000256" key="4">
    <source>
        <dbReference type="ARBA" id="ARBA00022692"/>
    </source>
</evidence>
<dbReference type="InterPro" id="IPR000531">
    <property type="entry name" value="Beta-barrel_TonB"/>
</dbReference>
<gene>
    <name evidence="13" type="ORF">L0U88_14710</name>
</gene>
<dbReference type="InterPro" id="IPR036942">
    <property type="entry name" value="Beta-barrel_TonB_sf"/>
</dbReference>
<evidence type="ECO:0000256" key="1">
    <source>
        <dbReference type="ARBA" id="ARBA00004571"/>
    </source>
</evidence>
<keyword evidence="5 9" id="KW-0798">TonB box</keyword>
<keyword evidence="4 8" id="KW-0812">Transmembrane</keyword>
<evidence type="ECO:0000256" key="10">
    <source>
        <dbReference type="SAM" id="SignalP"/>
    </source>
</evidence>
<dbReference type="RefSeq" id="WP_234866836.1">
    <property type="nucleotide sequence ID" value="NZ_JAKEVY010000003.1"/>
</dbReference>
<keyword evidence="3 8" id="KW-1134">Transmembrane beta strand</keyword>
<evidence type="ECO:0000256" key="3">
    <source>
        <dbReference type="ARBA" id="ARBA00022452"/>
    </source>
</evidence>
<keyword evidence="7 8" id="KW-0998">Cell outer membrane</keyword>
<dbReference type="InterPro" id="IPR039426">
    <property type="entry name" value="TonB-dep_rcpt-like"/>
</dbReference>
<evidence type="ECO:0000256" key="9">
    <source>
        <dbReference type="RuleBase" id="RU003357"/>
    </source>
</evidence>
<name>A0ABS9BJL1_9BACT</name>
<evidence type="ECO:0000256" key="6">
    <source>
        <dbReference type="ARBA" id="ARBA00023136"/>
    </source>
</evidence>
<dbReference type="NCBIfam" id="TIGR04056">
    <property type="entry name" value="OMP_RagA_SusC"/>
    <property type="match status" value="1"/>
</dbReference>
<keyword evidence="10" id="KW-0732">Signal</keyword>
<evidence type="ECO:0000256" key="2">
    <source>
        <dbReference type="ARBA" id="ARBA00022448"/>
    </source>
</evidence>
<feature type="signal peptide" evidence="10">
    <location>
        <begin position="1"/>
        <end position="25"/>
    </location>
</feature>
<dbReference type="SUPFAM" id="SSF49464">
    <property type="entry name" value="Carboxypeptidase regulatory domain-like"/>
    <property type="match status" value="1"/>
</dbReference>
<keyword evidence="2 8" id="KW-0813">Transport</keyword>
<keyword evidence="6 8" id="KW-0472">Membrane</keyword>
<dbReference type="Pfam" id="PF07715">
    <property type="entry name" value="Plug"/>
    <property type="match status" value="1"/>
</dbReference>
<dbReference type="InterPro" id="IPR012910">
    <property type="entry name" value="Plug_dom"/>
</dbReference>
<evidence type="ECO:0000256" key="7">
    <source>
        <dbReference type="ARBA" id="ARBA00023237"/>
    </source>
</evidence>
<sequence length="1029" mass="113277">MAARKKMAGWLWSLVLLFAALTVQAQDRQITGKITDRSNGSPMVGATVTVKGTTISTSTEVDGTFRLSVPANAKTLVITSIGFQSTEVPVTERVDVSMVTGNDALSEVVVVGYGSQVQRELTGNIARVKSKDIENLPLPTVDQALQGKAAGVFVNAQSGKLGQAVTVRVRGNSSISASSQPLYVLDGVPITTDDQSSYGGNMNPLIDLNPNDIESIDVLKDAAAGAIYGSRAANGVVLITTKKGKTGKTNISANFQTGFSEATRRVDFMNAKEYSEQLLKAAGYTDNFDGLDPSDPTSTTSYVLDFLDFFSFGEWSPTSTANYDWQDKAFQRGNYNQADIQLSGGNDKTRFYSSLQYLDQIGTIVGNDLKRLSGRITLDHKANNWLNVGFTSSLARTTTRRLPDDNAFSNPLQASALPNITPFTDPETGLMTGTPPGEVNTPLYYNPFLTVKYGRFTQQSYRNFSNAYAAATILPGLTFKTEFGLDLLSQEEESYFQSQTVRNQTRAGNGLGSYSTAFVFNYNSNNYFTYLKNFGKHSIEGTLGMQYQKSLSKYSFTEGLQFPSDSYQKIISAATKSDGSSSETEFAFLSYFGRVNYKFDDKYLLSLSLRRDASSRFGRNSRYGYFPAASVGWIISDEKFFNKSDFLSFLKLKASYGVVGNAEIGNFPQLGLFTGDAGYAGSGGQRPSQIPNPDLKWETTAQFDVGINYGFFNNRITGEIDYYIKKTSDLLLNVNVPATTGFNTQVRNVGSLENKGVEFVLNTENLVGKFRWSTNINLAYNRGRVTDIDGQIIEGGISSMNRVMEGQPIGVFYTVEYAGVDPQNGDALFYRNTNNNGQLDKTTVNASGYNQAQRIVTGDPNPDWIFGITNNFSYKGFDLSVFFNGVFGNQINIYGMGRYSSANFRFEDNQTRDQLAAWTTPGQVTNVPQARLFFNNGAQVSSRYIVDGSFMRLRNITLGYNLPKAITSKIKLDRVRLYVSGQNLLTFTNYPYWDPEVNADSFDSNIAKGNDFYTPPQPKTVLFGLNIGL</sequence>
<protein>
    <submittedName>
        <fullName evidence="13">TonB-dependent receptor</fullName>
    </submittedName>
</protein>
<comment type="caution">
    <text evidence="13">The sequence shown here is derived from an EMBL/GenBank/DDBJ whole genome shotgun (WGS) entry which is preliminary data.</text>
</comment>
<evidence type="ECO:0000256" key="5">
    <source>
        <dbReference type="ARBA" id="ARBA00023077"/>
    </source>
</evidence>
<feature type="domain" description="TonB-dependent receptor-like beta-barrel" evidence="11">
    <location>
        <begin position="450"/>
        <end position="984"/>
    </location>
</feature>
<dbReference type="Pfam" id="PF00593">
    <property type="entry name" value="TonB_dep_Rec_b-barrel"/>
    <property type="match status" value="1"/>
</dbReference>
<reference evidence="13 14" key="1">
    <citation type="submission" date="2022-01" db="EMBL/GenBank/DDBJ databases">
        <title>Flavihumibacter sp. nov., isolated from sediment of a river.</title>
        <authorList>
            <person name="Liu H."/>
        </authorList>
    </citation>
    <scope>NUCLEOTIDE SEQUENCE [LARGE SCALE GENOMIC DNA]</scope>
    <source>
        <strain evidence="13 14">RY-1</strain>
    </source>
</reference>
<evidence type="ECO:0000256" key="8">
    <source>
        <dbReference type="PROSITE-ProRule" id="PRU01360"/>
    </source>
</evidence>
<dbReference type="Gene3D" id="2.170.130.10">
    <property type="entry name" value="TonB-dependent receptor, plug domain"/>
    <property type="match status" value="1"/>
</dbReference>
<evidence type="ECO:0000259" key="11">
    <source>
        <dbReference type="Pfam" id="PF00593"/>
    </source>
</evidence>
<feature type="domain" description="TonB-dependent receptor plug" evidence="12">
    <location>
        <begin position="118"/>
        <end position="236"/>
    </location>
</feature>
<dbReference type="NCBIfam" id="TIGR04057">
    <property type="entry name" value="SusC_RagA_signa"/>
    <property type="match status" value="1"/>
</dbReference>
<dbReference type="InterPro" id="IPR008969">
    <property type="entry name" value="CarboxyPept-like_regulatory"/>
</dbReference>
<comment type="similarity">
    <text evidence="8 9">Belongs to the TonB-dependent receptor family.</text>
</comment>
<dbReference type="PROSITE" id="PS52016">
    <property type="entry name" value="TONB_DEPENDENT_REC_3"/>
    <property type="match status" value="1"/>
</dbReference>
<dbReference type="InterPro" id="IPR037066">
    <property type="entry name" value="Plug_dom_sf"/>
</dbReference>
<dbReference type="Gene3D" id="2.60.40.1120">
    <property type="entry name" value="Carboxypeptidase-like, regulatory domain"/>
    <property type="match status" value="1"/>
</dbReference>
<proteinExistence type="inferred from homology"/>
<dbReference type="InterPro" id="IPR023997">
    <property type="entry name" value="TonB-dep_OMP_SusC/RagA_CS"/>
</dbReference>
<dbReference type="EMBL" id="JAKEVY010000003">
    <property type="protein sequence ID" value="MCF1715888.1"/>
    <property type="molecule type" value="Genomic_DNA"/>
</dbReference>
<dbReference type="InterPro" id="IPR023996">
    <property type="entry name" value="TonB-dep_OMP_SusC/RagA"/>
</dbReference>
<accession>A0ABS9BJL1</accession>
<evidence type="ECO:0000313" key="14">
    <source>
        <dbReference type="Proteomes" id="UP001200145"/>
    </source>
</evidence>
<feature type="chain" id="PRO_5045286543" evidence="10">
    <location>
        <begin position="26"/>
        <end position="1029"/>
    </location>
</feature>
<dbReference type="SUPFAM" id="SSF56935">
    <property type="entry name" value="Porins"/>
    <property type="match status" value="1"/>
</dbReference>
<dbReference type="Pfam" id="PF13715">
    <property type="entry name" value="CarbopepD_reg_2"/>
    <property type="match status" value="1"/>
</dbReference>
<dbReference type="Proteomes" id="UP001200145">
    <property type="component" value="Unassembled WGS sequence"/>
</dbReference>
<evidence type="ECO:0000313" key="13">
    <source>
        <dbReference type="EMBL" id="MCF1715888.1"/>
    </source>
</evidence>
<organism evidence="13 14">
    <name type="scientific">Flavihumibacter fluminis</name>
    <dbReference type="NCBI Taxonomy" id="2909236"/>
    <lineage>
        <taxon>Bacteria</taxon>
        <taxon>Pseudomonadati</taxon>
        <taxon>Bacteroidota</taxon>
        <taxon>Chitinophagia</taxon>
        <taxon>Chitinophagales</taxon>
        <taxon>Chitinophagaceae</taxon>
        <taxon>Flavihumibacter</taxon>
    </lineage>
</organism>
<keyword evidence="14" id="KW-1185">Reference proteome</keyword>
<evidence type="ECO:0000259" key="12">
    <source>
        <dbReference type="Pfam" id="PF07715"/>
    </source>
</evidence>